<dbReference type="EMBL" id="FN595996">
    <property type="protein sequence ID" value="CCB56060.1"/>
    <property type="molecule type" value="Genomic_DNA"/>
</dbReference>
<dbReference type="Proteomes" id="UP000009183">
    <property type="component" value="Chromosome 18, unordered"/>
</dbReference>
<keyword evidence="3" id="KW-1185">Reference proteome</keyword>
<dbReference type="Gene3D" id="1.10.600.10">
    <property type="entry name" value="Farnesyl Diphosphate Synthase"/>
    <property type="match status" value="1"/>
</dbReference>
<sequence>MALILATSNGSSPAPVANPETNRRTANYQPSIWGNTFIVSHTPEDEITLAHKEQQLEDLKGEVRRELMAAASNPSKQLT</sequence>
<dbReference type="HOGENOM" id="CLU_2610907_0_0_1"/>
<gene>
    <name evidence="2" type="ordered locus">VIT_18s0001g04720</name>
</gene>
<evidence type="ECO:0000313" key="3">
    <source>
        <dbReference type="Proteomes" id="UP000009183"/>
    </source>
</evidence>
<dbReference type="InParanoid" id="F6HN05"/>
<feature type="region of interest" description="Disordered" evidence="1">
    <location>
        <begin position="1"/>
        <end position="28"/>
    </location>
</feature>
<evidence type="ECO:0000313" key="2">
    <source>
        <dbReference type="EMBL" id="CCB56060.1"/>
    </source>
</evidence>
<protein>
    <submittedName>
        <fullName evidence="2">Uncharacterized protein</fullName>
    </submittedName>
</protein>
<feature type="compositionally biased region" description="Polar residues" evidence="1">
    <location>
        <begin position="1"/>
        <end position="12"/>
    </location>
</feature>
<dbReference type="InterPro" id="IPR008949">
    <property type="entry name" value="Isoprenoid_synthase_dom_sf"/>
</dbReference>
<reference evidence="3" key="1">
    <citation type="journal article" date="2007" name="Nature">
        <title>The grapevine genome sequence suggests ancestral hexaploidization in major angiosperm phyla.</title>
        <authorList>
            <consortium name="The French-Italian Public Consortium for Grapevine Genome Characterization."/>
            <person name="Jaillon O."/>
            <person name="Aury J.-M."/>
            <person name="Noel B."/>
            <person name="Policriti A."/>
            <person name="Clepet C."/>
            <person name="Casagrande A."/>
            <person name="Choisne N."/>
            <person name="Aubourg S."/>
            <person name="Vitulo N."/>
            <person name="Jubin C."/>
            <person name="Vezzi A."/>
            <person name="Legeai F."/>
            <person name="Hugueney P."/>
            <person name="Dasilva C."/>
            <person name="Horner D."/>
            <person name="Mica E."/>
            <person name="Jublot D."/>
            <person name="Poulain J."/>
            <person name="Bruyere C."/>
            <person name="Billault A."/>
            <person name="Segurens B."/>
            <person name="Gouyvenoux M."/>
            <person name="Ugarte E."/>
            <person name="Cattonaro F."/>
            <person name="Anthouard V."/>
            <person name="Vico V."/>
            <person name="Del Fabbro C."/>
            <person name="Alaux M."/>
            <person name="Di Gaspero G."/>
            <person name="Dumas V."/>
            <person name="Felice N."/>
            <person name="Paillard S."/>
            <person name="Juman I."/>
            <person name="Moroldo M."/>
            <person name="Scalabrin S."/>
            <person name="Canaguier A."/>
            <person name="Le Clainche I."/>
            <person name="Malacrida G."/>
            <person name="Durand E."/>
            <person name="Pesole G."/>
            <person name="Laucou V."/>
            <person name="Chatelet P."/>
            <person name="Merdinoglu D."/>
            <person name="Delledonne M."/>
            <person name="Pezzotti M."/>
            <person name="Lecharny A."/>
            <person name="Scarpelli C."/>
            <person name="Artiguenave F."/>
            <person name="Pe M.E."/>
            <person name="Valle G."/>
            <person name="Morgante M."/>
            <person name="Caboche M."/>
            <person name="Adam-Blondon A.-F."/>
            <person name="Weissenbach J."/>
            <person name="Quetier F."/>
            <person name="Wincker P."/>
        </authorList>
    </citation>
    <scope>NUCLEOTIDE SEQUENCE [LARGE SCALE GENOMIC DNA]</scope>
    <source>
        <strain evidence="3">cv. Pinot noir / PN40024</strain>
    </source>
</reference>
<name>F6HN05_VITVI</name>
<proteinExistence type="predicted"/>
<organism evidence="2 3">
    <name type="scientific">Vitis vinifera</name>
    <name type="common">Grape</name>
    <dbReference type="NCBI Taxonomy" id="29760"/>
    <lineage>
        <taxon>Eukaryota</taxon>
        <taxon>Viridiplantae</taxon>
        <taxon>Streptophyta</taxon>
        <taxon>Embryophyta</taxon>
        <taxon>Tracheophyta</taxon>
        <taxon>Spermatophyta</taxon>
        <taxon>Magnoliopsida</taxon>
        <taxon>eudicotyledons</taxon>
        <taxon>Gunneridae</taxon>
        <taxon>Pentapetalae</taxon>
        <taxon>rosids</taxon>
        <taxon>Vitales</taxon>
        <taxon>Vitaceae</taxon>
        <taxon>Viteae</taxon>
        <taxon>Vitis</taxon>
    </lineage>
</organism>
<dbReference type="ExpressionAtlas" id="F6HN05">
    <property type="expression patterns" value="baseline"/>
</dbReference>
<evidence type="ECO:0000256" key="1">
    <source>
        <dbReference type="SAM" id="MobiDB-lite"/>
    </source>
</evidence>
<dbReference type="AlphaFoldDB" id="F6HN05"/>
<accession>F6HN05</accession>
<dbReference type="PaxDb" id="29760-VIT_18s0001g04720.t01"/>